<organism evidence="1 2">
    <name type="scientific">Erwinia persicina</name>
    <dbReference type="NCBI Taxonomy" id="55211"/>
    <lineage>
        <taxon>Bacteria</taxon>
        <taxon>Pseudomonadati</taxon>
        <taxon>Pseudomonadota</taxon>
        <taxon>Gammaproteobacteria</taxon>
        <taxon>Enterobacterales</taxon>
        <taxon>Erwiniaceae</taxon>
        <taxon>Erwinia</taxon>
    </lineage>
</organism>
<dbReference type="AlphaFoldDB" id="A0A4U3FCR5"/>
<name>A0A4U3FCR5_9GAMM</name>
<reference evidence="1 2" key="1">
    <citation type="journal article" date="2019" name="Sci. Rep.">
        <title>Differences in resource use lead to coexistence of seed-transmitted microbial populations.</title>
        <authorList>
            <person name="Torres-Cortes G."/>
            <person name="Garcia B.J."/>
            <person name="Compant S."/>
            <person name="Rezki S."/>
            <person name="Jones P."/>
            <person name="Preveaux A."/>
            <person name="Briand M."/>
            <person name="Roulet A."/>
            <person name="Bouchez O."/>
            <person name="Jacobson D."/>
            <person name="Barret M."/>
        </authorList>
    </citation>
    <scope>NUCLEOTIDE SEQUENCE [LARGE SCALE GENOMIC DNA]</scope>
    <source>
        <strain evidence="1 2">CFBP13511</strain>
    </source>
</reference>
<protein>
    <submittedName>
        <fullName evidence="1">DNA metabolism protein</fullName>
    </submittedName>
</protein>
<evidence type="ECO:0000313" key="1">
    <source>
        <dbReference type="EMBL" id="TKJ91244.1"/>
    </source>
</evidence>
<dbReference type="Proteomes" id="UP000306393">
    <property type="component" value="Unassembled WGS sequence"/>
</dbReference>
<accession>A0A4U3FCR5</accession>
<evidence type="ECO:0000313" key="2">
    <source>
        <dbReference type="Proteomes" id="UP000306393"/>
    </source>
</evidence>
<proteinExistence type="predicted"/>
<dbReference type="EMBL" id="QGAC01000007">
    <property type="protein sequence ID" value="TKJ91244.1"/>
    <property type="molecule type" value="Genomic_DNA"/>
</dbReference>
<sequence length="38" mass="4096">MKLGSAHTPHVLRVRSGCCALSLFKLAAPMTPRYACHA</sequence>
<comment type="caution">
    <text evidence="1">The sequence shown here is derived from an EMBL/GenBank/DDBJ whole genome shotgun (WGS) entry which is preliminary data.</text>
</comment>
<gene>
    <name evidence="1" type="ORF">EpCFBP13511_08690</name>
</gene>